<comment type="caution">
    <text evidence="3">The sequence shown here is derived from an EMBL/GenBank/DDBJ whole genome shotgun (WGS) entry which is preliminary data.</text>
</comment>
<reference evidence="3" key="1">
    <citation type="journal article" date="2014" name="Int. J. Syst. Evol. Microbiol.">
        <title>Complete genome sequence of Corynebacterium casei LMG S-19264T (=DSM 44701T), isolated from a smear-ripened cheese.</title>
        <authorList>
            <consortium name="US DOE Joint Genome Institute (JGI-PGF)"/>
            <person name="Walter F."/>
            <person name="Albersmeier A."/>
            <person name="Kalinowski J."/>
            <person name="Ruckert C."/>
        </authorList>
    </citation>
    <scope>NUCLEOTIDE SEQUENCE</scope>
    <source>
        <strain evidence="3">CGMCC 1.15290</strain>
    </source>
</reference>
<sequence>MGYSNAQKKIVDFDAIDNWTSVSRTAAISGNGKYMVYGINKNGKARALRIKAVEGAWNREFVNCPAAGATFTGDSRFVVFKCGKDSLALQQLGLDKVYYLSAVQKWELVGIGDRERLVYITYDSARNPSLVLLHPQTGKSHRIEGVRDFFGNKGENSVFLDFIKDDKLGWLNTESNQVQVINSGKKISNRVVNSKGNKLAYLIKAEGSSPQLWLYDAKTNASALLSSDIPVFKDSAVLVNIDRFSGNDSVLYLGLQKPMARFSSGDKQAAGVCIWGTEDVSDPVFRFCRDLPEMPERKEYAAMFLLQQKKFIRLSEGDTVVIRPDRNNYDWFIRCVSIEGGQITGRWNELVSGNTGDRWKLDNLRQNIRGDFMSISPSGRYLVYYDRIFKQHCSYDLYDQVTRQITASVNNQWALLPDHDSGGIYVPDYSGWLEGSEELVYISDVSDIWLLDASGRQKPLNVTSGIGRRNQYIFNMVNNGSGKRIGKSAILLSAFSKKSKSMGFAFLAPGKLLDTTRLLLQPYFYFVAPGMDIGGLYVGFDPVKATGASVYLVQRMTASQSPNYFTTTDFVNFKLQSDLFPEAQYDWPASELVSWHTPDHQEVQGILFKPASFNPTKKYPVIINYYEKQSDGLNVFREPETMTHDVNIPWFVSRGYLVLKADIKYKTGRPGESAYECINAAADLLSTLPYVDKEKIGLEGHSFGGYETNAVITRTGRFAAALSAAGISDLVGFYGDYLPGFYVSLHNLVEYFCFRMSGSLWQKRNDYLENSPILVADKVTTPLLIMHNIKDLNVPFTQGTALFMAMRRCKKKAWLLQYDKSNHLVSKGVESRDYTTRVSQFFDYYLRGGALPQWMESREDAQFKRFLK</sequence>
<evidence type="ECO:0000313" key="4">
    <source>
        <dbReference type="Proteomes" id="UP000627292"/>
    </source>
</evidence>
<organism evidence="3 4">
    <name type="scientific">Filimonas zeae</name>
    <dbReference type="NCBI Taxonomy" id="1737353"/>
    <lineage>
        <taxon>Bacteria</taxon>
        <taxon>Pseudomonadati</taxon>
        <taxon>Bacteroidota</taxon>
        <taxon>Chitinophagia</taxon>
        <taxon>Chitinophagales</taxon>
        <taxon>Chitinophagaceae</taxon>
        <taxon>Filimonas</taxon>
    </lineage>
</organism>
<dbReference type="Proteomes" id="UP000627292">
    <property type="component" value="Unassembled WGS sequence"/>
</dbReference>
<dbReference type="AlphaFoldDB" id="A0A917MV45"/>
<dbReference type="InterPro" id="IPR029058">
    <property type="entry name" value="AB_hydrolase_fold"/>
</dbReference>
<feature type="domain" description="Peptidase S9 prolyl oligopeptidase catalytic" evidence="2">
    <location>
        <begin position="673"/>
        <end position="847"/>
    </location>
</feature>
<evidence type="ECO:0000256" key="1">
    <source>
        <dbReference type="ARBA" id="ARBA00022801"/>
    </source>
</evidence>
<dbReference type="Gene3D" id="3.40.50.1820">
    <property type="entry name" value="alpha/beta hydrolase"/>
    <property type="match status" value="1"/>
</dbReference>
<name>A0A917MV45_9BACT</name>
<dbReference type="GO" id="GO:0006508">
    <property type="term" value="P:proteolysis"/>
    <property type="evidence" value="ECO:0007669"/>
    <property type="project" value="InterPro"/>
</dbReference>
<evidence type="ECO:0000313" key="3">
    <source>
        <dbReference type="EMBL" id="GGH65662.1"/>
    </source>
</evidence>
<evidence type="ECO:0000259" key="2">
    <source>
        <dbReference type="Pfam" id="PF00326"/>
    </source>
</evidence>
<keyword evidence="4" id="KW-1185">Reference proteome</keyword>
<dbReference type="GO" id="GO:0004252">
    <property type="term" value="F:serine-type endopeptidase activity"/>
    <property type="evidence" value="ECO:0007669"/>
    <property type="project" value="TreeGrafter"/>
</dbReference>
<protein>
    <recommendedName>
        <fullName evidence="2">Peptidase S9 prolyl oligopeptidase catalytic domain-containing protein</fullName>
    </recommendedName>
</protein>
<dbReference type="EMBL" id="BMIB01000002">
    <property type="protein sequence ID" value="GGH65662.1"/>
    <property type="molecule type" value="Genomic_DNA"/>
</dbReference>
<proteinExistence type="predicted"/>
<dbReference type="SUPFAM" id="SSF53474">
    <property type="entry name" value="alpha/beta-Hydrolases"/>
    <property type="match status" value="1"/>
</dbReference>
<keyword evidence="1" id="KW-0378">Hydrolase</keyword>
<dbReference type="InterPro" id="IPR001375">
    <property type="entry name" value="Peptidase_S9_cat"/>
</dbReference>
<dbReference type="Pfam" id="PF00326">
    <property type="entry name" value="Peptidase_S9"/>
    <property type="match status" value="1"/>
</dbReference>
<accession>A0A917MV45</accession>
<dbReference type="PANTHER" id="PTHR42776">
    <property type="entry name" value="SERINE PEPTIDASE S9 FAMILY MEMBER"/>
    <property type="match status" value="1"/>
</dbReference>
<dbReference type="PANTHER" id="PTHR42776:SF27">
    <property type="entry name" value="DIPEPTIDYL PEPTIDASE FAMILY MEMBER 6"/>
    <property type="match status" value="1"/>
</dbReference>
<dbReference type="SUPFAM" id="SSF69304">
    <property type="entry name" value="Tricorn protease N-terminal domain"/>
    <property type="match status" value="2"/>
</dbReference>
<reference evidence="3" key="2">
    <citation type="submission" date="2020-09" db="EMBL/GenBank/DDBJ databases">
        <authorList>
            <person name="Sun Q."/>
            <person name="Zhou Y."/>
        </authorList>
    </citation>
    <scope>NUCLEOTIDE SEQUENCE</scope>
    <source>
        <strain evidence="3">CGMCC 1.15290</strain>
    </source>
</reference>
<gene>
    <name evidence="3" type="ORF">GCM10011379_19030</name>
</gene>